<sequence length="126" mass="14495">MDVCALPATRFGSLRMCTHCPRLLDHHLRDSITTIIIDYVFKLTEFKHIRESAGKAAGRYCSHSNVCFTCLQESRGVVRSDRNYCYFRYPTFFEVFVGHWVTSKFSRDTINTLQVNAVGTIKGAYK</sequence>
<evidence type="ECO:0000313" key="1">
    <source>
        <dbReference type="Proteomes" id="UP000504629"/>
    </source>
</evidence>
<dbReference type="RefSeq" id="XP_028036351.1">
    <property type="nucleotide sequence ID" value="XM_028180550.1"/>
</dbReference>
<proteinExistence type="predicted"/>
<keyword evidence="1" id="KW-1185">Reference proteome</keyword>
<reference evidence="2" key="1">
    <citation type="submission" date="2025-08" db="UniProtKB">
        <authorList>
            <consortium name="RefSeq"/>
        </authorList>
    </citation>
    <scope>IDENTIFICATION</scope>
    <source>
        <tissue evidence="2">Silk gland</tissue>
    </source>
</reference>
<protein>
    <submittedName>
        <fullName evidence="2">Uncharacterized protein LOC114247551</fullName>
    </submittedName>
</protein>
<dbReference type="OrthoDB" id="7260798at2759"/>
<organism evidence="1 2">
    <name type="scientific">Bombyx mandarina</name>
    <name type="common">Wild silk moth</name>
    <name type="synonym">Wild silkworm</name>
    <dbReference type="NCBI Taxonomy" id="7092"/>
    <lineage>
        <taxon>Eukaryota</taxon>
        <taxon>Metazoa</taxon>
        <taxon>Ecdysozoa</taxon>
        <taxon>Arthropoda</taxon>
        <taxon>Hexapoda</taxon>
        <taxon>Insecta</taxon>
        <taxon>Pterygota</taxon>
        <taxon>Neoptera</taxon>
        <taxon>Endopterygota</taxon>
        <taxon>Lepidoptera</taxon>
        <taxon>Glossata</taxon>
        <taxon>Ditrysia</taxon>
        <taxon>Bombycoidea</taxon>
        <taxon>Bombycidae</taxon>
        <taxon>Bombycinae</taxon>
        <taxon>Bombyx</taxon>
    </lineage>
</organism>
<dbReference type="KEGG" id="bman:114247551"/>
<name>A0A6J2K285_BOMMA</name>
<evidence type="ECO:0000313" key="2">
    <source>
        <dbReference type="RefSeq" id="XP_028036351.1"/>
    </source>
</evidence>
<dbReference type="AlphaFoldDB" id="A0A6J2K285"/>
<dbReference type="GeneID" id="114247551"/>
<dbReference type="Proteomes" id="UP000504629">
    <property type="component" value="Unplaced"/>
</dbReference>
<accession>A0A6J2K285</accession>
<gene>
    <name evidence="2" type="primary">LOC114247551</name>
</gene>